<dbReference type="GO" id="GO:0019702">
    <property type="term" value="F:protein arginine N5-methyltransferase activity"/>
    <property type="evidence" value="ECO:0007669"/>
    <property type="project" value="TreeGrafter"/>
</dbReference>
<feature type="non-terminal residue" evidence="9">
    <location>
        <position position="530"/>
    </location>
</feature>
<dbReference type="GO" id="GO:0005634">
    <property type="term" value="C:nucleus"/>
    <property type="evidence" value="ECO:0007669"/>
    <property type="project" value="TreeGrafter"/>
</dbReference>
<dbReference type="GO" id="GO:0030008">
    <property type="term" value="C:TRAPP complex"/>
    <property type="evidence" value="ECO:0007669"/>
    <property type="project" value="InterPro"/>
</dbReference>
<keyword evidence="5" id="KW-0931">ER-Golgi transport</keyword>
<dbReference type="Pfam" id="PF12796">
    <property type="entry name" value="Ank_2"/>
    <property type="match status" value="1"/>
</dbReference>
<dbReference type="Gene3D" id="3.30.450.70">
    <property type="match status" value="1"/>
</dbReference>
<dbReference type="GO" id="GO:0005783">
    <property type="term" value="C:endoplasmic reticulum"/>
    <property type="evidence" value="ECO:0007669"/>
    <property type="project" value="UniProtKB-SubCell"/>
</dbReference>
<dbReference type="SMART" id="SM01399">
    <property type="entry name" value="Sybindin"/>
    <property type="match status" value="1"/>
</dbReference>
<protein>
    <submittedName>
        <fullName evidence="9">Uncharacterized protein</fullName>
    </submittedName>
</protein>
<sequence>MASVEPDNVDVSMDDEDVATLLGENLVNTILEGGSLDSVKKLLEDGAPVWYQNEAEGTSPLHAAAYVRNPQLVKLLIEKGAVWNAVDYLKFTAGDIALSFNDSEAYVLIRDAGIRAELLLGILSSQDKNKNQLASTASSLVLKQDDDTAAGSTDAFLSSKLTYTTDKYGQKVCMVKVRSEEGVEEDVGVMMGWEEGIMTETVRRFAEDHPGAENLTILNVGFGLGIIDTLFQSLAHPPAQHVIIEPHPDVLQHMRETGWYDKPNVTILEGKWQDFVANQKLLSFGGFDIVYTDTFSEDYSALKSFFEELPDILSGPHARHCTCVYYQDWHRTRRPKPATEAGLLPAVCQAVSANGLDNAQGGGGAGGARSSTPNFSSPRNTLSSSTGTVVAIGESSNFNPPPPSQVVANAMTTSTGLAFDEEAKLVYGVVLSLRNMIKKISGRDEQFTSYRTSAYRMHLFETASGYKFVMLTDPKTEGMRAQLKRIYEGPFLEFVVRNPLVKMDSREQGVDNDNFRAALDRLVRGLPVFL</sequence>
<evidence type="ECO:0000256" key="1">
    <source>
        <dbReference type="ARBA" id="ARBA00004240"/>
    </source>
</evidence>
<dbReference type="Gene3D" id="3.40.50.150">
    <property type="entry name" value="Vaccinia Virus protein VP39"/>
    <property type="match status" value="1"/>
</dbReference>
<keyword evidence="7" id="KW-0040">ANK repeat</keyword>
<feature type="compositionally biased region" description="Polar residues" evidence="8">
    <location>
        <begin position="369"/>
        <end position="386"/>
    </location>
</feature>
<dbReference type="PANTHER" id="PTHR32379:SF1">
    <property type="entry name" value="GUANIDINOACETATE N-METHYLTRANSFERASE"/>
    <property type="match status" value="1"/>
</dbReference>
<dbReference type="SUPFAM" id="SSF53335">
    <property type="entry name" value="S-adenosyl-L-methionine-dependent methyltransferases"/>
    <property type="match status" value="1"/>
</dbReference>
<dbReference type="InterPro" id="IPR036770">
    <property type="entry name" value="Ankyrin_rpt-contain_sf"/>
</dbReference>
<gene>
    <name evidence="9" type="ORF">H1R20_g5618</name>
</gene>
<dbReference type="GO" id="GO:0005794">
    <property type="term" value="C:Golgi apparatus"/>
    <property type="evidence" value="ECO:0007669"/>
    <property type="project" value="UniProtKB-SubCell"/>
</dbReference>
<feature type="region of interest" description="Disordered" evidence="8">
    <location>
        <begin position="359"/>
        <end position="386"/>
    </location>
</feature>
<dbReference type="PROSITE" id="PS50297">
    <property type="entry name" value="ANK_REP_REGION"/>
    <property type="match status" value="1"/>
</dbReference>
<dbReference type="InterPro" id="IPR051038">
    <property type="entry name" value="RMT2/GAMT_Mtase"/>
</dbReference>
<dbReference type="EMBL" id="JANBPK010000807">
    <property type="protein sequence ID" value="KAJ2931548.1"/>
    <property type="molecule type" value="Genomic_DNA"/>
</dbReference>
<dbReference type="InterPro" id="IPR029063">
    <property type="entry name" value="SAM-dependent_MTases_sf"/>
</dbReference>
<reference evidence="9" key="1">
    <citation type="submission" date="2022-06" db="EMBL/GenBank/DDBJ databases">
        <title>Genome Sequence of Candolleomyces eurysporus.</title>
        <authorList>
            <person name="Buettner E."/>
        </authorList>
    </citation>
    <scope>NUCLEOTIDE SEQUENCE</scope>
    <source>
        <strain evidence="9">VTCC 930004</strain>
    </source>
</reference>
<evidence type="ECO:0000256" key="6">
    <source>
        <dbReference type="ARBA" id="ARBA00023034"/>
    </source>
</evidence>
<keyword evidence="3" id="KW-0813">Transport</keyword>
<dbReference type="SMART" id="SM00248">
    <property type="entry name" value="ANK"/>
    <property type="match status" value="1"/>
</dbReference>
<dbReference type="Gene3D" id="1.25.40.20">
    <property type="entry name" value="Ankyrin repeat-containing domain"/>
    <property type="match status" value="1"/>
</dbReference>
<dbReference type="Pfam" id="PF04099">
    <property type="entry name" value="Sybindin"/>
    <property type="match status" value="1"/>
</dbReference>
<comment type="subcellular location">
    <subcellularLocation>
        <location evidence="1">Endoplasmic reticulum</location>
    </subcellularLocation>
    <subcellularLocation>
        <location evidence="2">Golgi apparatus</location>
    </subcellularLocation>
</comment>
<name>A0A9W8JIS2_9AGAR</name>
<evidence type="ECO:0000256" key="8">
    <source>
        <dbReference type="SAM" id="MobiDB-lite"/>
    </source>
</evidence>
<dbReference type="GO" id="GO:0048193">
    <property type="term" value="P:Golgi vesicle transport"/>
    <property type="evidence" value="ECO:0007669"/>
    <property type="project" value="UniProtKB-ARBA"/>
</dbReference>
<evidence type="ECO:0000313" key="10">
    <source>
        <dbReference type="Proteomes" id="UP001140091"/>
    </source>
</evidence>
<organism evidence="9 10">
    <name type="scientific">Candolleomyces eurysporus</name>
    <dbReference type="NCBI Taxonomy" id="2828524"/>
    <lineage>
        <taxon>Eukaryota</taxon>
        <taxon>Fungi</taxon>
        <taxon>Dikarya</taxon>
        <taxon>Basidiomycota</taxon>
        <taxon>Agaricomycotina</taxon>
        <taxon>Agaricomycetes</taxon>
        <taxon>Agaricomycetidae</taxon>
        <taxon>Agaricales</taxon>
        <taxon>Agaricineae</taxon>
        <taxon>Psathyrellaceae</taxon>
        <taxon>Candolleomyces</taxon>
    </lineage>
</organism>
<keyword evidence="10" id="KW-1185">Reference proteome</keyword>
<evidence type="ECO:0000256" key="7">
    <source>
        <dbReference type="PROSITE-ProRule" id="PRU00023"/>
    </source>
</evidence>
<keyword evidence="6" id="KW-0333">Golgi apparatus</keyword>
<dbReference type="PANTHER" id="PTHR32379">
    <property type="entry name" value="GUANIDINOACETATE N-METHYLTRANSFERASE"/>
    <property type="match status" value="1"/>
</dbReference>
<dbReference type="InterPro" id="IPR011012">
    <property type="entry name" value="Longin-like_dom_sf"/>
</dbReference>
<dbReference type="SUPFAM" id="SSF48403">
    <property type="entry name" value="Ankyrin repeat"/>
    <property type="match status" value="1"/>
</dbReference>
<comment type="caution">
    <text evidence="9">The sequence shown here is derived from an EMBL/GenBank/DDBJ whole genome shotgun (WGS) entry which is preliminary data.</text>
</comment>
<evidence type="ECO:0000313" key="9">
    <source>
        <dbReference type="EMBL" id="KAJ2931548.1"/>
    </source>
</evidence>
<dbReference type="SUPFAM" id="SSF64356">
    <property type="entry name" value="SNARE-like"/>
    <property type="match status" value="1"/>
</dbReference>
<evidence type="ECO:0000256" key="4">
    <source>
        <dbReference type="ARBA" id="ARBA00022824"/>
    </source>
</evidence>
<evidence type="ECO:0000256" key="5">
    <source>
        <dbReference type="ARBA" id="ARBA00022892"/>
    </source>
</evidence>
<dbReference type="AlphaFoldDB" id="A0A9W8JIS2"/>
<proteinExistence type="predicted"/>
<evidence type="ECO:0000256" key="3">
    <source>
        <dbReference type="ARBA" id="ARBA00022448"/>
    </source>
</evidence>
<accession>A0A9W8JIS2</accession>
<keyword evidence="4" id="KW-0256">Endoplasmic reticulum</keyword>
<dbReference type="InterPro" id="IPR007233">
    <property type="entry name" value="TRAPPC"/>
</dbReference>
<dbReference type="PROSITE" id="PS50088">
    <property type="entry name" value="ANK_REPEAT"/>
    <property type="match status" value="1"/>
</dbReference>
<evidence type="ECO:0000256" key="2">
    <source>
        <dbReference type="ARBA" id="ARBA00004555"/>
    </source>
</evidence>
<dbReference type="OrthoDB" id="19014at2759"/>
<dbReference type="Proteomes" id="UP001140091">
    <property type="component" value="Unassembled WGS sequence"/>
</dbReference>
<dbReference type="InterPro" id="IPR002110">
    <property type="entry name" value="Ankyrin_rpt"/>
</dbReference>
<feature type="repeat" description="ANK" evidence="7">
    <location>
        <begin position="56"/>
        <end position="88"/>
    </location>
</feature>